<dbReference type="GO" id="GO:0042314">
    <property type="term" value="F:bacteriochlorophyll binding"/>
    <property type="evidence" value="ECO:0007669"/>
    <property type="project" value="UniProtKB-KW"/>
</dbReference>
<evidence type="ECO:0000256" key="7">
    <source>
        <dbReference type="ARBA" id="ARBA00022549"/>
    </source>
</evidence>
<dbReference type="PRINTS" id="PR00674">
    <property type="entry name" value="LIGHTHARVSTB"/>
</dbReference>
<evidence type="ECO:0000256" key="8">
    <source>
        <dbReference type="ARBA" id="ARBA00022692"/>
    </source>
</evidence>
<evidence type="ECO:0000256" key="16">
    <source>
        <dbReference type="PIRSR" id="PIRSR002900-1"/>
    </source>
</evidence>
<name>E3I7B0_RHOVT</name>
<dbReference type="GO" id="GO:0046872">
    <property type="term" value="F:metal ion binding"/>
    <property type="evidence" value="ECO:0007669"/>
    <property type="project" value="UniProtKB-KW"/>
</dbReference>
<dbReference type="PROSITE" id="PS00969">
    <property type="entry name" value="ANTENNA_COMP_BETA"/>
    <property type="match status" value="1"/>
</dbReference>
<evidence type="ECO:0000256" key="2">
    <source>
        <dbReference type="ARBA" id="ARBA00004249"/>
    </source>
</evidence>
<dbReference type="Gene3D" id="1.20.5.250">
    <property type="match status" value="1"/>
</dbReference>
<comment type="function">
    <text evidence="1">Antenna complexes are light-harvesting systems, which transfer the excitation energy to the reaction centers.</text>
</comment>
<comment type="subcellular location">
    <subcellularLocation>
        <location evidence="2">Cell inner membrane</location>
        <topology evidence="2">Single-pass type II membrane protein</topology>
    </subcellularLocation>
</comment>
<evidence type="ECO:0000256" key="4">
    <source>
        <dbReference type="ARBA" id="ARBA00011367"/>
    </source>
</evidence>
<dbReference type="InterPro" id="IPR023624">
    <property type="entry name" value="Antenna_beta_dom_sf"/>
</dbReference>
<dbReference type="STRING" id="648757.Rvan_1509"/>
<keyword evidence="7" id="KW-0042">Antenna complex</keyword>
<dbReference type="GO" id="GO:0005886">
    <property type="term" value="C:plasma membrane"/>
    <property type="evidence" value="ECO:0007669"/>
    <property type="project" value="UniProtKB-SubCell"/>
</dbReference>
<keyword evidence="9 16" id="KW-0479">Metal-binding</keyword>
<keyword evidence="13" id="KW-0157">Chromophore</keyword>
<keyword evidence="6" id="KW-0148">Chlorophyll</keyword>
<evidence type="ECO:0000259" key="18">
    <source>
        <dbReference type="Pfam" id="PF00556"/>
    </source>
</evidence>
<dbReference type="NCBIfam" id="NF040862">
    <property type="entry name" value="pufB_517_ASD"/>
    <property type="match status" value="1"/>
</dbReference>
<feature type="domain" description="Antenna complex alpha/beta subunit" evidence="18">
    <location>
        <begin position="15"/>
        <end position="49"/>
    </location>
</feature>
<organism evidence="19 20">
    <name type="scientific">Rhodomicrobium vannielii (strain ATCC 17100 / DSM 162 / LMG 4299 / NCIMB 10020 / ATH 3.1.1)</name>
    <dbReference type="NCBI Taxonomy" id="648757"/>
    <lineage>
        <taxon>Bacteria</taxon>
        <taxon>Pseudomonadati</taxon>
        <taxon>Pseudomonadota</taxon>
        <taxon>Alphaproteobacteria</taxon>
        <taxon>Hyphomicrobiales</taxon>
        <taxon>Hyphomicrobiaceae</taxon>
        <taxon>Rhodomicrobium</taxon>
    </lineage>
</organism>
<dbReference type="Proteomes" id="UP000001399">
    <property type="component" value="Chromosome"/>
</dbReference>
<protein>
    <submittedName>
        <fullName evidence="19">Antenna complex alpha/beta subunit</fullName>
    </submittedName>
</protein>
<dbReference type="Pfam" id="PF00556">
    <property type="entry name" value="LHC"/>
    <property type="match status" value="1"/>
</dbReference>
<evidence type="ECO:0000256" key="6">
    <source>
        <dbReference type="ARBA" id="ARBA00022494"/>
    </source>
</evidence>
<keyword evidence="10 16" id="KW-0460">Magnesium</keyword>
<comment type="similarity">
    <text evidence="3">Belongs to the antenna complex beta subunit family.</text>
</comment>
<feature type="binding site" description="axial binding residue" evidence="16">
    <location>
        <position position="21"/>
    </location>
    <ligand>
        <name>a bacteriochlorophyll</name>
        <dbReference type="ChEBI" id="CHEBI:38201"/>
    </ligand>
    <ligandPart>
        <name>Mg</name>
        <dbReference type="ChEBI" id="CHEBI:25107"/>
    </ligandPart>
</feature>
<dbReference type="RefSeq" id="WP_013419157.1">
    <property type="nucleotide sequence ID" value="NC_014664.1"/>
</dbReference>
<dbReference type="InterPro" id="IPR002362">
    <property type="entry name" value="LHB-1/5"/>
</dbReference>
<dbReference type="eggNOG" id="ENOG50331U4">
    <property type="taxonomic scope" value="Bacteria"/>
</dbReference>
<dbReference type="InterPro" id="IPR000066">
    <property type="entry name" value="Antenna_a/b"/>
</dbReference>
<dbReference type="KEGG" id="rva:Rvan_1509"/>
<evidence type="ECO:0000256" key="14">
    <source>
        <dbReference type="ARBA" id="ARBA00023136"/>
    </source>
</evidence>
<dbReference type="InterPro" id="IPR023623">
    <property type="entry name" value="Antenna_beta_CS"/>
</dbReference>
<evidence type="ECO:0000256" key="12">
    <source>
        <dbReference type="ARBA" id="ARBA00022989"/>
    </source>
</evidence>
<keyword evidence="5" id="KW-1003">Cell membrane</keyword>
<evidence type="ECO:0000256" key="9">
    <source>
        <dbReference type="ARBA" id="ARBA00022723"/>
    </source>
</evidence>
<feature type="transmembrane region" description="Helical" evidence="17">
    <location>
        <begin position="30"/>
        <end position="49"/>
    </location>
</feature>
<dbReference type="AlphaFoldDB" id="E3I7B0"/>
<accession>E3I7B0</accession>
<dbReference type="GO" id="GO:0030077">
    <property type="term" value="C:plasma membrane light-harvesting complex"/>
    <property type="evidence" value="ECO:0007669"/>
    <property type="project" value="InterPro"/>
</dbReference>
<evidence type="ECO:0000256" key="11">
    <source>
        <dbReference type="ARBA" id="ARBA00022956"/>
    </source>
</evidence>
<reference evidence="20" key="1">
    <citation type="journal article" date="2011" name="J. Bacteriol.">
        <title>Genome sequences of eight morphologically diverse alphaproteobacteria.</title>
        <authorList>
            <consortium name="US DOE Joint Genome Institute"/>
            <person name="Brown P.J."/>
            <person name="Kysela D.T."/>
            <person name="Buechlein A."/>
            <person name="Hemmerich C."/>
            <person name="Brun Y.V."/>
        </authorList>
    </citation>
    <scope>NUCLEOTIDE SEQUENCE [LARGE SCALE GENOMIC DNA]</scope>
    <source>
        <strain evidence="20">ATCC 17100 / ATH 3.1.1 / DSM 162 / LMG 4299</strain>
    </source>
</reference>
<dbReference type="EMBL" id="CP002292">
    <property type="protein sequence ID" value="ADP70761.1"/>
    <property type="molecule type" value="Genomic_DNA"/>
</dbReference>
<evidence type="ECO:0000256" key="17">
    <source>
        <dbReference type="SAM" id="Phobius"/>
    </source>
</evidence>
<evidence type="ECO:0000313" key="20">
    <source>
        <dbReference type="Proteomes" id="UP000001399"/>
    </source>
</evidence>
<evidence type="ECO:0000256" key="10">
    <source>
        <dbReference type="ARBA" id="ARBA00022842"/>
    </source>
</evidence>
<keyword evidence="14 17" id="KW-0472">Membrane</keyword>
<keyword evidence="12 17" id="KW-1133">Transmembrane helix</keyword>
<dbReference type="HOGENOM" id="CLU_199082_1_0_5"/>
<dbReference type="InterPro" id="IPR035889">
    <property type="entry name" value="Light-harvesting_complex"/>
</dbReference>
<evidence type="ECO:0000256" key="15">
    <source>
        <dbReference type="ARBA" id="ARBA00023243"/>
    </source>
</evidence>
<evidence type="ECO:0000256" key="13">
    <source>
        <dbReference type="ARBA" id="ARBA00022991"/>
    </source>
</evidence>
<dbReference type="PIRSF" id="PIRSF002900">
    <property type="entry name" value="Antenna_beta"/>
    <property type="match status" value="1"/>
</dbReference>
<keyword evidence="20" id="KW-1185">Reference proteome</keyword>
<dbReference type="OrthoDB" id="7391998at2"/>
<evidence type="ECO:0000313" key="19">
    <source>
        <dbReference type="EMBL" id="ADP70761.1"/>
    </source>
</evidence>
<keyword evidence="8 17" id="KW-0812">Transmembrane</keyword>
<comment type="subunit">
    <text evidence="4">The core complex is formed by different alpha and beta chains, binding bacteriochlorophyll molecules, and arranged most probably in tetrameric structures disposed around the reaction center. The non-pigmented gamma chains may constitute additional components.</text>
</comment>
<keyword evidence="15" id="KW-0437">Light-harvesting polypeptide</keyword>
<feature type="binding site" description="axial binding residue" evidence="16">
    <location>
        <position position="39"/>
    </location>
    <ligand>
        <name>a bacteriochlorophyll</name>
        <dbReference type="ChEBI" id="CHEBI:38201"/>
    </ligand>
    <ligandPart>
        <name>Mg</name>
        <dbReference type="ChEBI" id="CHEBI:25107"/>
    </ligandPart>
</feature>
<sequence length="50" mass="5441">MADPNKVYPTGLTLAEAEELHGYVINGTRTFGAIAVLAHVLAYAFTPWLH</sequence>
<gene>
    <name evidence="19" type="ordered locus">Rvan_1509</name>
</gene>
<evidence type="ECO:0000256" key="5">
    <source>
        <dbReference type="ARBA" id="ARBA00022475"/>
    </source>
</evidence>
<dbReference type="SUPFAM" id="SSF56918">
    <property type="entry name" value="Light-harvesting complex subunits"/>
    <property type="match status" value="1"/>
</dbReference>
<dbReference type="GO" id="GO:0019684">
    <property type="term" value="P:photosynthesis, light reaction"/>
    <property type="evidence" value="ECO:0007669"/>
    <property type="project" value="InterPro"/>
</dbReference>
<keyword evidence="11" id="KW-0076">Bacteriochlorophyll</keyword>
<evidence type="ECO:0000256" key="1">
    <source>
        <dbReference type="ARBA" id="ARBA00002455"/>
    </source>
</evidence>
<proteinExistence type="inferred from homology"/>
<evidence type="ECO:0000256" key="3">
    <source>
        <dbReference type="ARBA" id="ARBA00011052"/>
    </source>
</evidence>